<name>A0ABT8ZSK1_9SPHN</name>
<dbReference type="EMBL" id="JAUQOM010000034">
    <property type="protein sequence ID" value="MDO7837514.1"/>
    <property type="molecule type" value="Genomic_DNA"/>
</dbReference>
<accession>A0ABT8ZSK1</accession>
<protein>
    <submittedName>
        <fullName evidence="1">Uncharacterized protein</fullName>
    </submittedName>
</protein>
<keyword evidence="2" id="KW-1185">Reference proteome</keyword>
<dbReference type="Proteomes" id="UP001176471">
    <property type="component" value="Unassembled WGS sequence"/>
</dbReference>
<evidence type="ECO:0000313" key="2">
    <source>
        <dbReference type="Proteomes" id="UP001176471"/>
    </source>
</evidence>
<proteinExistence type="predicted"/>
<sequence>MDDYNQAVVLYIGWEIASFPQEDEARVLDRFGPTLGPALVVRVQALLEELQAIQPNWDQHTLVSASNWAVKQLKQKHPQLDEAATSALEWIYSWWWK</sequence>
<gene>
    <name evidence="1" type="ORF">Q4610_20960</name>
</gene>
<reference evidence="1" key="1">
    <citation type="submission" date="2023-07" db="EMBL/GenBank/DDBJ databases">
        <title>Bacterial whole genome sequence for Sphingobium sp. HBC34.</title>
        <authorList>
            <person name="Le V."/>
            <person name="Ko S.-R."/>
            <person name="Ahn C.-Y."/>
            <person name="Oh H.-M."/>
        </authorList>
    </citation>
    <scope>NUCLEOTIDE SEQUENCE</scope>
    <source>
        <strain evidence="1">HBC34</strain>
    </source>
</reference>
<dbReference type="RefSeq" id="WP_304537765.1">
    <property type="nucleotide sequence ID" value="NZ_JAUQOM010000034.1"/>
</dbReference>
<organism evidence="1 2">
    <name type="scientific">Sphingobium cyanobacteriorum</name>
    <dbReference type="NCBI Taxonomy" id="3063954"/>
    <lineage>
        <taxon>Bacteria</taxon>
        <taxon>Pseudomonadati</taxon>
        <taxon>Pseudomonadota</taxon>
        <taxon>Alphaproteobacteria</taxon>
        <taxon>Sphingomonadales</taxon>
        <taxon>Sphingomonadaceae</taxon>
        <taxon>Sphingobium</taxon>
    </lineage>
</organism>
<comment type="caution">
    <text evidence="1">The sequence shown here is derived from an EMBL/GenBank/DDBJ whole genome shotgun (WGS) entry which is preliminary data.</text>
</comment>
<evidence type="ECO:0000313" key="1">
    <source>
        <dbReference type="EMBL" id="MDO7837514.1"/>
    </source>
</evidence>